<accession>A0A857N648</accession>
<dbReference type="GO" id="GO:0003677">
    <property type="term" value="F:DNA binding"/>
    <property type="evidence" value="ECO:0007669"/>
    <property type="project" value="InterPro"/>
</dbReference>
<dbReference type="EMBL" id="CP047901">
    <property type="protein sequence ID" value="QHO63735.1"/>
    <property type="molecule type" value="Genomic_DNA"/>
</dbReference>
<dbReference type="InterPro" id="IPR036894">
    <property type="entry name" value="YbaB-like_sf"/>
</dbReference>
<dbReference type="Pfam" id="PF02575">
    <property type="entry name" value="YbaB_DNA_bd"/>
    <property type="match status" value="1"/>
</dbReference>
<protein>
    <recommendedName>
        <fullName evidence="3">YbaB/EbfC family DNA-binding protein</fullName>
    </recommendedName>
</protein>
<dbReference type="AlphaFoldDB" id="A0A857N648"/>
<proteinExistence type="predicted"/>
<evidence type="ECO:0008006" key="3">
    <source>
        <dbReference type="Google" id="ProtNLM"/>
    </source>
</evidence>
<dbReference type="KEGG" id="caqa:MICH65_0754"/>
<evidence type="ECO:0000313" key="1">
    <source>
        <dbReference type="EMBL" id="QHO63735.1"/>
    </source>
</evidence>
<keyword evidence="2" id="KW-1185">Reference proteome</keyword>
<dbReference type="Proteomes" id="UP000463983">
    <property type="component" value="Chromosome"/>
</dbReference>
<evidence type="ECO:0000313" key="2">
    <source>
        <dbReference type="Proteomes" id="UP000463983"/>
    </source>
</evidence>
<dbReference type="RefSeq" id="WP_161932099.1">
    <property type="nucleotide sequence ID" value="NZ_CP047901.1"/>
</dbReference>
<dbReference type="Gene3D" id="3.30.1310.10">
    <property type="entry name" value="Nucleoid-associated protein YbaB-like domain"/>
    <property type="match status" value="1"/>
</dbReference>
<dbReference type="InterPro" id="IPR004401">
    <property type="entry name" value="YbaB/EbfC"/>
</dbReference>
<dbReference type="SUPFAM" id="SSF82607">
    <property type="entry name" value="YbaB-like"/>
    <property type="match status" value="1"/>
</dbReference>
<reference evidence="2" key="1">
    <citation type="journal article" date="2020" name="Microorganisms">
        <title>Complete Genome of a Member of a New Bacterial Lineage in the Microgenomates Group Reveals an Unusual Nucleotide Composition Disparity Between Two Strands of DNA and Limited Metabolic Potential.</title>
        <authorList>
            <person name="Kadnikov V.V."/>
            <person name="Mardanov A.V."/>
            <person name="Beletsky A.V."/>
            <person name="Karnachuk O.V."/>
            <person name="Ravin N.V."/>
        </authorList>
    </citation>
    <scope>NUCLEOTIDE SEQUENCE [LARGE SCALE GENOMIC DNA]</scope>
</reference>
<organism evidence="1 2">
    <name type="scientific">Candidatus Chazhemtobacterium aquaticus</name>
    <dbReference type="NCBI Taxonomy" id="2715735"/>
    <lineage>
        <taxon>Bacteria</taxon>
        <taxon>Candidatus Chazhemtobacteraceae</taxon>
        <taxon>Candidatus Chazhemtobacterium</taxon>
    </lineage>
</organism>
<sequence>MLDKLGGIGSKGAAAAKLVMLQRRISKKKIVHEEGDVKVIVSGDGKVKRIEVAGEEMKELSKVVNQAIERAQKWAASEMQGMMGDLGKMFK</sequence>
<gene>
    <name evidence="1" type="ORF">MICH65_0754</name>
</gene>
<name>A0A857N648_9BACT</name>